<gene>
    <name evidence="1" type="ORF">A3B87_02255</name>
</gene>
<protein>
    <submittedName>
        <fullName evidence="1">Uncharacterized protein</fullName>
    </submittedName>
</protein>
<comment type="caution">
    <text evidence="1">The sequence shown here is derived from an EMBL/GenBank/DDBJ whole genome shotgun (WGS) entry which is preliminary data.</text>
</comment>
<dbReference type="AlphaFoldDB" id="A0A1F6FNR9"/>
<reference evidence="1 2" key="1">
    <citation type="journal article" date="2016" name="Nat. Commun.">
        <title>Thousands of microbial genomes shed light on interconnected biogeochemical processes in an aquifer system.</title>
        <authorList>
            <person name="Anantharaman K."/>
            <person name="Brown C.T."/>
            <person name="Hug L.A."/>
            <person name="Sharon I."/>
            <person name="Castelle C.J."/>
            <person name="Probst A.J."/>
            <person name="Thomas B.C."/>
            <person name="Singh A."/>
            <person name="Wilkins M.J."/>
            <person name="Karaoz U."/>
            <person name="Brodie E.L."/>
            <person name="Williams K.H."/>
            <person name="Hubbard S.S."/>
            <person name="Banfield J.F."/>
        </authorList>
    </citation>
    <scope>NUCLEOTIDE SEQUENCE [LARGE SCALE GENOMIC DNA]</scope>
</reference>
<organism evidence="1 2">
    <name type="scientific">Candidatus Kuenenbacteria bacterium RIFCSPHIGHO2_02_FULL_39_13</name>
    <dbReference type="NCBI Taxonomy" id="1798561"/>
    <lineage>
        <taxon>Bacteria</taxon>
        <taxon>Candidatus Kueneniibacteriota</taxon>
    </lineage>
</organism>
<accession>A0A1F6FNR9</accession>
<sequence length="75" mass="8439">MPQAQTLTIINNQNLRGVIAPSAMISKERLEDIIDLIELSDSQVSRETDDMIKRADRDNSWLGLDEVKGLSDQIN</sequence>
<name>A0A1F6FNR9_9BACT</name>
<dbReference type="STRING" id="1798561.A3B87_02255"/>
<dbReference type="EMBL" id="MFMW01000011">
    <property type="protein sequence ID" value="OGG87495.1"/>
    <property type="molecule type" value="Genomic_DNA"/>
</dbReference>
<evidence type="ECO:0000313" key="2">
    <source>
        <dbReference type="Proteomes" id="UP000179136"/>
    </source>
</evidence>
<proteinExistence type="predicted"/>
<evidence type="ECO:0000313" key="1">
    <source>
        <dbReference type="EMBL" id="OGG87495.1"/>
    </source>
</evidence>
<dbReference type="Proteomes" id="UP000179136">
    <property type="component" value="Unassembled WGS sequence"/>
</dbReference>